<dbReference type="Proteomes" id="UP000636661">
    <property type="component" value="Unassembled WGS sequence"/>
</dbReference>
<feature type="transmembrane region" description="Helical" evidence="1">
    <location>
        <begin position="16"/>
        <end position="34"/>
    </location>
</feature>
<keyword evidence="1" id="KW-1133">Transmembrane helix</keyword>
<dbReference type="AlphaFoldDB" id="A0A918M454"/>
<keyword evidence="1" id="KW-0472">Membrane</keyword>
<protein>
    <submittedName>
        <fullName evidence="2">Uncharacterized protein</fullName>
    </submittedName>
</protein>
<reference evidence="2" key="2">
    <citation type="submission" date="2020-09" db="EMBL/GenBank/DDBJ databases">
        <authorList>
            <person name="Sun Q."/>
            <person name="Ohkuma M."/>
        </authorList>
    </citation>
    <scope>NUCLEOTIDE SEQUENCE</scope>
    <source>
        <strain evidence="2">JCM 4391</strain>
    </source>
</reference>
<comment type="caution">
    <text evidence="2">The sequence shown here is derived from an EMBL/GenBank/DDBJ whole genome shotgun (WGS) entry which is preliminary data.</text>
</comment>
<reference evidence="2" key="1">
    <citation type="journal article" date="2014" name="Int. J. Syst. Evol. Microbiol.">
        <title>Complete genome sequence of Corynebacterium casei LMG S-19264T (=DSM 44701T), isolated from a smear-ripened cheese.</title>
        <authorList>
            <consortium name="US DOE Joint Genome Institute (JGI-PGF)"/>
            <person name="Walter F."/>
            <person name="Albersmeier A."/>
            <person name="Kalinowski J."/>
            <person name="Ruckert C."/>
        </authorList>
    </citation>
    <scope>NUCLEOTIDE SEQUENCE</scope>
    <source>
        <strain evidence="2">JCM 4391</strain>
    </source>
</reference>
<gene>
    <name evidence="2" type="ORF">GCM10010274_23200</name>
</gene>
<evidence type="ECO:0000313" key="3">
    <source>
        <dbReference type="Proteomes" id="UP000636661"/>
    </source>
</evidence>
<keyword evidence="3" id="KW-1185">Reference proteome</keyword>
<evidence type="ECO:0000256" key="1">
    <source>
        <dbReference type="SAM" id="Phobius"/>
    </source>
</evidence>
<accession>A0A918M454</accession>
<proteinExistence type="predicted"/>
<sequence length="60" mass="6783">MSSNAYALRPRLPRPISISVTMCGLSLYVCAYQYPRHARGGRFRPDAGTAPHARVRYFLL</sequence>
<organism evidence="2 3">
    <name type="scientific">Streptomyces lavendofoliae</name>
    <dbReference type="NCBI Taxonomy" id="67314"/>
    <lineage>
        <taxon>Bacteria</taxon>
        <taxon>Bacillati</taxon>
        <taxon>Actinomycetota</taxon>
        <taxon>Actinomycetes</taxon>
        <taxon>Kitasatosporales</taxon>
        <taxon>Streptomycetaceae</taxon>
        <taxon>Streptomyces</taxon>
    </lineage>
</organism>
<dbReference type="EMBL" id="BMTP01000005">
    <property type="protein sequence ID" value="GGU35316.1"/>
    <property type="molecule type" value="Genomic_DNA"/>
</dbReference>
<evidence type="ECO:0000313" key="2">
    <source>
        <dbReference type="EMBL" id="GGU35316.1"/>
    </source>
</evidence>
<name>A0A918M454_9ACTN</name>
<keyword evidence="1" id="KW-0812">Transmembrane</keyword>